<dbReference type="Gene3D" id="3.30.70.3550">
    <property type="entry name" value="Leucyl/phenylalanyl-tRNA-protein transferase, N-terminal domain"/>
    <property type="match status" value="1"/>
</dbReference>
<keyword evidence="4 15" id="KW-0012">Acyltransferase</keyword>
<evidence type="ECO:0000256" key="10">
    <source>
        <dbReference type="ARBA" id="ARBA00066767"/>
    </source>
</evidence>
<evidence type="ECO:0000256" key="14">
    <source>
        <dbReference type="ARBA" id="ARBA00083640"/>
    </source>
</evidence>
<protein>
    <recommendedName>
        <fullName evidence="11 15">Leucyl/phenylalanyl-tRNA--protein transferase</fullName>
        <ecNumber evidence="10 15">2.3.2.6</ecNumber>
    </recommendedName>
    <alternativeName>
        <fullName evidence="12 15">L/F-transferase</fullName>
    </alternativeName>
    <alternativeName>
        <fullName evidence="13 15">Leucyltransferase</fullName>
    </alternativeName>
    <alternativeName>
        <fullName evidence="14 15">Phenyalanyltransferase</fullName>
    </alternativeName>
</protein>
<evidence type="ECO:0000256" key="11">
    <source>
        <dbReference type="ARBA" id="ARBA00074372"/>
    </source>
</evidence>
<evidence type="ECO:0000256" key="12">
    <source>
        <dbReference type="ARBA" id="ARBA00077136"/>
    </source>
</evidence>
<dbReference type="Gene3D" id="3.40.630.70">
    <property type="entry name" value="Leucyl/phenylalanyl-tRNA-protein transferase, C-terminal domain"/>
    <property type="match status" value="1"/>
</dbReference>
<dbReference type="FunFam" id="3.30.70.3550:FF:000001">
    <property type="entry name" value="Leucyl/phenylalanyl-tRNA--protein transferase"/>
    <property type="match status" value="1"/>
</dbReference>
<dbReference type="HOGENOM" id="CLU_075045_0_0_6"/>
<evidence type="ECO:0000313" key="16">
    <source>
        <dbReference type="EMBL" id="EIJ42769.1"/>
    </source>
</evidence>
<dbReference type="SUPFAM" id="SSF55729">
    <property type="entry name" value="Acyl-CoA N-acyltransferases (Nat)"/>
    <property type="match status" value="1"/>
</dbReference>
<comment type="catalytic activity">
    <reaction evidence="6 15">
        <text>N-terminal L-arginyl-[protein] + L-leucyl-tRNA(Leu) = N-terminal L-leucyl-L-arginyl-[protein] + tRNA(Leu) + H(+)</text>
        <dbReference type="Rhea" id="RHEA:50416"/>
        <dbReference type="Rhea" id="RHEA-COMP:9613"/>
        <dbReference type="Rhea" id="RHEA-COMP:9622"/>
        <dbReference type="Rhea" id="RHEA-COMP:12672"/>
        <dbReference type="Rhea" id="RHEA-COMP:12673"/>
        <dbReference type="ChEBI" id="CHEBI:15378"/>
        <dbReference type="ChEBI" id="CHEBI:64719"/>
        <dbReference type="ChEBI" id="CHEBI:78442"/>
        <dbReference type="ChEBI" id="CHEBI:78494"/>
        <dbReference type="ChEBI" id="CHEBI:133044"/>
        <dbReference type="EC" id="2.3.2.6"/>
    </reaction>
</comment>
<accession>I3CGM6</accession>
<dbReference type="InterPro" id="IPR004616">
    <property type="entry name" value="Leu/Phe-tRNA_Trfase"/>
</dbReference>
<comment type="catalytic activity">
    <reaction evidence="7 15">
        <text>N-terminal L-lysyl-[protein] + L-leucyl-tRNA(Leu) = N-terminal L-leucyl-L-lysyl-[protein] + tRNA(Leu) + H(+)</text>
        <dbReference type="Rhea" id="RHEA:12340"/>
        <dbReference type="Rhea" id="RHEA-COMP:9613"/>
        <dbReference type="Rhea" id="RHEA-COMP:9622"/>
        <dbReference type="Rhea" id="RHEA-COMP:12670"/>
        <dbReference type="Rhea" id="RHEA-COMP:12671"/>
        <dbReference type="ChEBI" id="CHEBI:15378"/>
        <dbReference type="ChEBI" id="CHEBI:65249"/>
        <dbReference type="ChEBI" id="CHEBI:78442"/>
        <dbReference type="ChEBI" id="CHEBI:78494"/>
        <dbReference type="ChEBI" id="CHEBI:133043"/>
        <dbReference type="EC" id="2.3.2.6"/>
    </reaction>
</comment>
<evidence type="ECO:0000256" key="5">
    <source>
        <dbReference type="ARBA" id="ARBA00050607"/>
    </source>
</evidence>
<evidence type="ECO:0000256" key="7">
    <source>
        <dbReference type="ARBA" id="ARBA00051538"/>
    </source>
</evidence>
<evidence type="ECO:0000256" key="15">
    <source>
        <dbReference type="HAMAP-Rule" id="MF_00688"/>
    </source>
</evidence>
<name>I3CGM6_9GAMM</name>
<evidence type="ECO:0000256" key="13">
    <source>
        <dbReference type="ARBA" id="ARBA00077165"/>
    </source>
</evidence>
<dbReference type="GO" id="GO:0005737">
    <property type="term" value="C:cytoplasm"/>
    <property type="evidence" value="ECO:0007669"/>
    <property type="project" value="UniProtKB-SubCell"/>
</dbReference>
<dbReference type="InterPro" id="IPR042203">
    <property type="entry name" value="Leu/Phe-tRNA_Trfase_C"/>
</dbReference>
<dbReference type="HAMAP" id="MF_00688">
    <property type="entry name" value="Leu_Phe_trans"/>
    <property type="match status" value="1"/>
</dbReference>
<dbReference type="NCBIfam" id="TIGR00667">
    <property type="entry name" value="aat"/>
    <property type="match status" value="1"/>
</dbReference>
<evidence type="ECO:0000256" key="8">
    <source>
        <dbReference type="ARBA" id="ARBA00054043"/>
    </source>
</evidence>
<dbReference type="OrthoDB" id="9790282at2"/>
<evidence type="ECO:0000313" key="17">
    <source>
        <dbReference type="Proteomes" id="UP000005744"/>
    </source>
</evidence>
<dbReference type="Pfam" id="PF03588">
    <property type="entry name" value="Leu_Phe_trans"/>
    <property type="match status" value="1"/>
</dbReference>
<keyword evidence="17" id="KW-1185">Reference proteome</keyword>
<dbReference type="FunFam" id="3.40.630.70:FF:000001">
    <property type="entry name" value="Leucyl/phenylalanyl-tRNA--protein transferase"/>
    <property type="match status" value="1"/>
</dbReference>
<evidence type="ECO:0000256" key="3">
    <source>
        <dbReference type="ARBA" id="ARBA00022679"/>
    </source>
</evidence>
<comment type="catalytic activity">
    <reaction evidence="5 15">
        <text>L-phenylalanyl-tRNA(Phe) + an N-terminal L-alpha-aminoacyl-[protein] = an N-terminal L-phenylalanyl-L-alpha-aminoacyl-[protein] + tRNA(Phe)</text>
        <dbReference type="Rhea" id="RHEA:43632"/>
        <dbReference type="Rhea" id="RHEA-COMP:9668"/>
        <dbReference type="Rhea" id="RHEA-COMP:9699"/>
        <dbReference type="Rhea" id="RHEA-COMP:10636"/>
        <dbReference type="Rhea" id="RHEA-COMP:10637"/>
        <dbReference type="ChEBI" id="CHEBI:78442"/>
        <dbReference type="ChEBI" id="CHEBI:78531"/>
        <dbReference type="ChEBI" id="CHEBI:78597"/>
        <dbReference type="ChEBI" id="CHEBI:83561"/>
        <dbReference type="EC" id="2.3.2.6"/>
    </reaction>
</comment>
<dbReference type="AlphaFoldDB" id="I3CGM6"/>
<evidence type="ECO:0000256" key="4">
    <source>
        <dbReference type="ARBA" id="ARBA00023315"/>
    </source>
</evidence>
<reference evidence="16 17" key="1">
    <citation type="submission" date="2011-11" db="EMBL/GenBank/DDBJ databases">
        <title>Improved High-Quality Draft sequence of Beggiatoa alba B18lD.</title>
        <authorList>
            <consortium name="US DOE Joint Genome Institute"/>
            <person name="Lucas S."/>
            <person name="Han J."/>
            <person name="Lapidus A."/>
            <person name="Cheng J.-F."/>
            <person name="Goodwin L."/>
            <person name="Pitluck S."/>
            <person name="Peters L."/>
            <person name="Mikhailova N."/>
            <person name="Held B."/>
            <person name="Detter J.C."/>
            <person name="Han C."/>
            <person name="Tapia R."/>
            <person name="Land M."/>
            <person name="Hauser L."/>
            <person name="Kyrpides N."/>
            <person name="Ivanova N."/>
            <person name="Pagani I."/>
            <person name="Samuel K."/>
            <person name="Teske A."/>
            <person name="Mueller J."/>
            <person name="Woyke T."/>
        </authorList>
    </citation>
    <scope>NUCLEOTIDE SEQUENCE [LARGE SCALE GENOMIC DNA]</scope>
    <source>
        <strain evidence="16 17">B18LD</strain>
    </source>
</reference>
<dbReference type="GO" id="GO:0030163">
    <property type="term" value="P:protein catabolic process"/>
    <property type="evidence" value="ECO:0007669"/>
    <property type="project" value="UniProtKB-UniRule"/>
</dbReference>
<dbReference type="GO" id="GO:0008914">
    <property type="term" value="F:leucyl-tRNA--protein transferase activity"/>
    <property type="evidence" value="ECO:0007669"/>
    <property type="project" value="UniProtKB-UniRule"/>
</dbReference>
<dbReference type="RefSeq" id="WP_002686001.1">
    <property type="nucleotide sequence ID" value="NZ_JH600070.1"/>
</dbReference>
<comment type="similarity">
    <text evidence="9 15">Belongs to the L/F-transferase family.</text>
</comment>
<evidence type="ECO:0000256" key="2">
    <source>
        <dbReference type="ARBA" id="ARBA00022490"/>
    </source>
</evidence>
<dbReference type="InterPro" id="IPR016181">
    <property type="entry name" value="Acyl_CoA_acyltransferase"/>
</dbReference>
<dbReference type="PANTHER" id="PTHR30098">
    <property type="entry name" value="LEUCYL/PHENYLALANYL-TRNA--PROTEIN TRANSFERASE"/>
    <property type="match status" value="1"/>
</dbReference>
<keyword evidence="2 15" id="KW-0963">Cytoplasm</keyword>
<evidence type="ECO:0000256" key="9">
    <source>
        <dbReference type="ARBA" id="ARBA00061535"/>
    </source>
</evidence>
<dbReference type="PANTHER" id="PTHR30098:SF2">
    <property type="entry name" value="LEUCYL_PHENYLALANYL-TRNA--PROTEIN TRANSFERASE"/>
    <property type="match status" value="1"/>
</dbReference>
<dbReference type="EC" id="2.3.2.6" evidence="10 15"/>
<evidence type="ECO:0000256" key="6">
    <source>
        <dbReference type="ARBA" id="ARBA00050652"/>
    </source>
</evidence>
<dbReference type="eggNOG" id="COG2360">
    <property type="taxonomic scope" value="Bacteria"/>
</dbReference>
<gene>
    <name evidence="15" type="primary">aat</name>
    <name evidence="16" type="ORF">BegalDRAFT_1895</name>
</gene>
<sequence>MRRPYWIPQHASPFDFPNIDSALAHPDGLLAIGGDLSLSRLIIAYRRGIFPWYSEDQPILWWSPSQRMVLYPDALKISRSLKKTIRKQIFTITLDQNFRQVMQACAEPRVHQKGTWITADMIDAYCRLHEYEFAHSVEAWHDGQLVGGLYGVAMGKIFFGESMFCRMTDASKVAFTHLVLQLQRWGFKLIDCQVYTNHLNSLGAQEIPRKQFRLLLEHLSEMPSYTGSWKFDEDLIQTAFILET</sequence>
<evidence type="ECO:0000256" key="1">
    <source>
        <dbReference type="ARBA" id="ARBA00004496"/>
    </source>
</evidence>
<keyword evidence="3 15" id="KW-0808">Transferase</keyword>
<dbReference type="Proteomes" id="UP000005744">
    <property type="component" value="Unassembled WGS sequence"/>
</dbReference>
<dbReference type="STRING" id="395493.BegalDRAFT_1895"/>
<dbReference type="EMBL" id="JH600070">
    <property type="protein sequence ID" value="EIJ42769.1"/>
    <property type="molecule type" value="Genomic_DNA"/>
</dbReference>
<organism evidence="16 17">
    <name type="scientific">Beggiatoa alba B18LD</name>
    <dbReference type="NCBI Taxonomy" id="395493"/>
    <lineage>
        <taxon>Bacteria</taxon>
        <taxon>Pseudomonadati</taxon>
        <taxon>Pseudomonadota</taxon>
        <taxon>Gammaproteobacteria</taxon>
        <taxon>Thiotrichales</taxon>
        <taxon>Thiotrichaceae</taxon>
        <taxon>Beggiatoa</taxon>
    </lineage>
</organism>
<comment type="subcellular location">
    <subcellularLocation>
        <location evidence="1 15">Cytoplasm</location>
    </subcellularLocation>
</comment>
<proteinExistence type="inferred from homology"/>
<dbReference type="InterPro" id="IPR042221">
    <property type="entry name" value="Leu/Phe-tRNA_Trfase_N"/>
</dbReference>
<comment type="function">
    <text evidence="8 15">Functions in the N-end rule pathway of protein degradation where it conjugates Leu, Phe and, less efficiently, Met from aminoacyl-tRNAs to the N-termini of proteins containing an N-terminal arginine or lysine.</text>
</comment>